<dbReference type="GO" id="GO:0047631">
    <property type="term" value="F:ADP-ribose diphosphatase activity"/>
    <property type="evidence" value="ECO:0007669"/>
    <property type="project" value="InterPro"/>
</dbReference>
<dbReference type="InterPro" id="IPR015797">
    <property type="entry name" value="NUDIX_hydrolase-like_dom_sf"/>
</dbReference>
<evidence type="ECO:0000259" key="1">
    <source>
        <dbReference type="PROSITE" id="PS51462"/>
    </source>
</evidence>
<dbReference type="InterPro" id="IPR039989">
    <property type="entry name" value="NUDT9"/>
</dbReference>
<dbReference type="AlphaFoldDB" id="A0A7S0EY71"/>
<dbReference type="Pfam" id="PF25969">
    <property type="entry name" value="NUDT9_N"/>
    <property type="match status" value="1"/>
</dbReference>
<reference evidence="2" key="1">
    <citation type="submission" date="2021-01" db="EMBL/GenBank/DDBJ databases">
        <authorList>
            <person name="Corre E."/>
            <person name="Pelletier E."/>
            <person name="Niang G."/>
            <person name="Scheremetjew M."/>
            <person name="Finn R."/>
            <person name="Kale V."/>
            <person name="Holt S."/>
            <person name="Cochrane G."/>
            <person name="Meng A."/>
            <person name="Brown T."/>
            <person name="Cohen L."/>
        </authorList>
    </citation>
    <scope>NUCLEOTIDE SEQUENCE</scope>
    <source>
        <strain evidence="2">CCMP325</strain>
    </source>
</reference>
<dbReference type="CDD" id="cd03670">
    <property type="entry name" value="NUDIX_ADPRase_Nudt9"/>
    <property type="match status" value="1"/>
</dbReference>
<dbReference type="Pfam" id="PF00293">
    <property type="entry name" value="NUDIX"/>
    <property type="match status" value="1"/>
</dbReference>
<dbReference type="InterPro" id="IPR000086">
    <property type="entry name" value="NUDIX_hydrolase_dom"/>
</dbReference>
<dbReference type="FunFam" id="3.90.79.10:FF:000110">
    <property type="entry name" value="Putative nudix hydrolase 6"/>
    <property type="match status" value="1"/>
</dbReference>
<evidence type="ECO:0000313" key="2">
    <source>
        <dbReference type="EMBL" id="CAD8496595.1"/>
    </source>
</evidence>
<name>A0A7S0EY71_9CRYP</name>
<gene>
    <name evidence="2" type="ORF">HPHI1048_LOCUS17235</name>
</gene>
<organism evidence="2">
    <name type="scientific">Hanusia phi</name>
    <dbReference type="NCBI Taxonomy" id="3032"/>
    <lineage>
        <taxon>Eukaryota</taxon>
        <taxon>Cryptophyceae</taxon>
        <taxon>Pyrenomonadales</taxon>
        <taxon>Geminigeraceae</taxon>
        <taxon>Hanusia</taxon>
    </lineage>
</organism>
<dbReference type="SUPFAM" id="SSF55811">
    <property type="entry name" value="Nudix"/>
    <property type="match status" value="1"/>
</dbReference>
<accession>A0A7S0EY71</accession>
<feature type="domain" description="Nudix hydrolase" evidence="1">
    <location>
        <begin position="183"/>
        <end position="334"/>
    </location>
</feature>
<sequence>MPHCVCRVPAVTKQAVWRSLIMGTLSVGSMAHGFGLAQNAMPRSTASNFAFMSHFSLAGSRRAFASVCSMQHIKARGLEGSGEKYSYPGTEVKRSQVPDEYVRFDKPWSDYKPVEYTASSVLAGPVWADNDDASTISFNRVDGKVDRVSFTGEYKIDVGTGRPLNPVGRTGMTGRGLLGRWGPNHAADPVVTRFVGGKLQFIAIKRKDGGGWAIPGGMVEAGETVSLTLKREFGEEAMDLNGKSKAEADAIMQKIDDMFAHGVEIYKGYVDDPRNTDNAWMETVAMNFHLDDSIAETITLQAGDDAGAVSWMDIVPDLKLYASHKSIIEEAAKMHDVMI</sequence>
<protein>
    <recommendedName>
        <fullName evidence="1">Nudix hydrolase domain-containing protein</fullName>
    </recommendedName>
</protein>
<dbReference type="PANTHER" id="PTHR13030:SF8">
    <property type="entry name" value="ADP-RIBOSE PYROPHOSPHATASE, MITOCHONDRIAL"/>
    <property type="match status" value="1"/>
</dbReference>
<dbReference type="EMBL" id="HBEO01025643">
    <property type="protein sequence ID" value="CAD8496595.1"/>
    <property type="molecule type" value="Transcribed_RNA"/>
</dbReference>
<dbReference type="PANTHER" id="PTHR13030">
    <property type="entry name" value="NUDIX HYDROLASE"/>
    <property type="match status" value="1"/>
</dbReference>
<proteinExistence type="predicted"/>
<dbReference type="Gene3D" id="3.90.79.10">
    <property type="entry name" value="Nucleoside Triphosphate Pyrophosphohydrolase"/>
    <property type="match status" value="1"/>
</dbReference>
<dbReference type="PROSITE" id="PS51462">
    <property type="entry name" value="NUDIX"/>
    <property type="match status" value="1"/>
</dbReference>